<name>A0ABD3NXB0_9STRA</name>
<accession>A0ABD3NXB0</accession>
<feature type="non-terminal residue" evidence="2">
    <location>
        <position position="1"/>
    </location>
</feature>
<keyword evidence="3" id="KW-1185">Reference proteome</keyword>
<dbReference type="AlphaFoldDB" id="A0ABD3NXB0"/>
<sequence length="298" mass="33867">TVTISNPQGREIGTVIQKLKSAATGLEENGKFVSVVISTQGIPSDTFTESNSAVMEEYIQSLRALSALPVKIVFRLCTDDKKGRNFYKKIDMDIDCDVLGSYWDEALEVYLQNSWLTYGIGFHRVREAGMGSNIMNCLNKRPLSTSELYDWCRSMFVRDNGLVTIRHPAKDWSGFITDLKNCLKEEKSRESTSFNQERHSSHASRHTESDVTHKSTSFHQGVKKQPVLSAELLRRKMPQRPTSFHTSQRYPKLVSPDSSPKPVKKQYSSFRDSLKSSAVIKEELHASLFQLFDETTQE</sequence>
<evidence type="ECO:0000313" key="3">
    <source>
        <dbReference type="Proteomes" id="UP001530400"/>
    </source>
</evidence>
<evidence type="ECO:0000313" key="2">
    <source>
        <dbReference type="EMBL" id="KAL3780535.1"/>
    </source>
</evidence>
<feature type="compositionally biased region" description="Basic and acidic residues" evidence="1">
    <location>
        <begin position="189"/>
        <end position="213"/>
    </location>
</feature>
<comment type="caution">
    <text evidence="2">The sequence shown here is derived from an EMBL/GenBank/DDBJ whole genome shotgun (WGS) entry which is preliminary data.</text>
</comment>
<feature type="compositionally biased region" description="Polar residues" evidence="1">
    <location>
        <begin position="240"/>
        <end position="249"/>
    </location>
</feature>
<dbReference type="EMBL" id="JALLPJ020000887">
    <property type="protein sequence ID" value="KAL3780535.1"/>
    <property type="molecule type" value="Genomic_DNA"/>
</dbReference>
<organism evidence="2 3">
    <name type="scientific">Cyclotella atomus</name>
    <dbReference type="NCBI Taxonomy" id="382360"/>
    <lineage>
        <taxon>Eukaryota</taxon>
        <taxon>Sar</taxon>
        <taxon>Stramenopiles</taxon>
        <taxon>Ochrophyta</taxon>
        <taxon>Bacillariophyta</taxon>
        <taxon>Coscinodiscophyceae</taxon>
        <taxon>Thalassiosirophycidae</taxon>
        <taxon>Stephanodiscales</taxon>
        <taxon>Stephanodiscaceae</taxon>
        <taxon>Cyclotella</taxon>
    </lineage>
</organism>
<evidence type="ECO:0000256" key="1">
    <source>
        <dbReference type="SAM" id="MobiDB-lite"/>
    </source>
</evidence>
<reference evidence="2 3" key="1">
    <citation type="submission" date="2024-10" db="EMBL/GenBank/DDBJ databases">
        <title>Updated reference genomes for cyclostephanoid diatoms.</title>
        <authorList>
            <person name="Roberts W.R."/>
            <person name="Alverson A.J."/>
        </authorList>
    </citation>
    <scope>NUCLEOTIDE SEQUENCE [LARGE SCALE GENOMIC DNA]</scope>
    <source>
        <strain evidence="2 3">AJA010-31</strain>
    </source>
</reference>
<proteinExistence type="predicted"/>
<dbReference type="Proteomes" id="UP001530400">
    <property type="component" value="Unassembled WGS sequence"/>
</dbReference>
<feature type="region of interest" description="Disordered" evidence="1">
    <location>
        <begin position="189"/>
        <end position="223"/>
    </location>
</feature>
<protein>
    <submittedName>
        <fullName evidence="2">Uncharacterized protein</fullName>
    </submittedName>
</protein>
<feature type="region of interest" description="Disordered" evidence="1">
    <location>
        <begin position="238"/>
        <end position="268"/>
    </location>
</feature>
<gene>
    <name evidence="2" type="ORF">ACHAWO_006303</name>
</gene>